<evidence type="ECO:0000256" key="3">
    <source>
        <dbReference type="ARBA" id="ARBA00022786"/>
    </source>
</evidence>
<feature type="compositionally biased region" description="Basic and acidic residues" evidence="6">
    <location>
        <begin position="159"/>
        <end position="182"/>
    </location>
</feature>
<feature type="domain" description="N-end aminoacyl transferase N-terminal" evidence="7">
    <location>
        <begin position="26"/>
        <end position="127"/>
    </location>
</feature>
<dbReference type="GO" id="GO:0004057">
    <property type="term" value="F:arginyl-tRNA--protein transferase activity"/>
    <property type="evidence" value="ECO:0007669"/>
    <property type="project" value="UniProtKB-EC"/>
</dbReference>
<evidence type="ECO:0000256" key="2">
    <source>
        <dbReference type="ARBA" id="ARBA00022679"/>
    </source>
</evidence>
<dbReference type="EC" id="2.3.2.8" evidence="5"/>
<evidence type="ECO:0000256" key="6">
    <source>
        <dbReference type="SAM" id="MobiDB-lite"/>
    </source>
</evidence>
<gene>
    <name evidence="9" type="ORF">L596_009389</name>
</gene>
<proteinExistence type="inferred from homology"/>
<keyword evidence="3 5" id="KW-0833">Ubl conjugation pathway</keyword>
<dbReference type="STRING" id="34508.A0A4U5PF75"/>
<reference evidence="9 10" key="2">
    <citation type="journal article" date="2019" name="G3 (Bethesda)">
        <title>Hybrid Assembly of the Genome of the Entomopathogenic Nematode Steinernema carpocapsae Identifies the X-Chromosome.</title>
        <authorList>
            <person name="Serra L."/>
            <person name="Macchietto M."/>
            <person name="Macias-Munoz A."/>
            <person name="McGill C.J."/>
            <person name="Rodriguez I.M."/>
            <person name="Rodriguez B."/>
            <person name="Murad R."/>
            <person name="Mortazavi A."/>
        </authorList>
    </citation>
    <scope>NUCLEOTIDE SEQUENCE [LARGE SCALE GENOMIC DNA]</scope>
    <source>
        <strain evidence="9 10">ALL</strain>
    </source>
</reference>
<dbReference type="PIRSF" id="PIRSF037207">
    <property type="entry name" value="ATE1_euk"/>
    <property type="match status" value="1"/>
</dbReference>
<evidence type="ECO:0000313" key="10">
    <source>
        <dbReference type="Proteomes" id="UP000298663"/>
    </source>
</evidence>
<dbReference type="GO" id="GO:0005737">
    <property type="term" value="C:cytoplasm"/>
    <property type="evidence" value="ECO:0007669"/>
    <property type="project" value="TreeGrafter"/>
</dbReference>
<reference evidence="9 10" key="1">
    <citation type="journal article" date="2015" name="Genome Biol.">
        <title>Comparative genomics of Steinernema reveals deeply conserved gene regulatory networks.</title>
        <authorList>
            <person name="Dillman A.R."/>
            <person name="Macchietto M."/>
            <person name="Porter C.F."/>
            <person name="Rogers A."/>
            <person name="Williams B."/>
            <person name="Antoshechkin I."/>
            <person name="Lee M.M."/>
            <person name="Goodwin Z."/>
            <person name="Lu X."/>
            <person name="Lewis E.E."/>
            <person name="Goodrich-Blair H."/>
            <person name="Stock S.P."/>
            <person name="Adams B.J."/>
            <person name="Sternberg P.W."/>
            <person name="Mortazavi A."/>
        </authorList>
    </citation>
    <scope>NUCLEOTIDE SEQUENCE [LARGE SCALE GENOMIC DNA]</scope>
    <source>
        <strain evidence="9 10">ALL</strain>
    </source>
</reference>
<dbReference type="PANTHER" id="PTHR21367:SF1">
    <property type="entry name" value="ARGINYL-TRNA--PROTEIN TRANSFERASE 1"/>
    <property type="match status" value="1"/>
</dbReference>
<comment type="similarity">
    <text evidence="1 5">Belongs to the R-transferase family.</text>
</comment>
<evidence type="ECO:0000313" key="9">
    <source>
        <dbReference type="EMBL" id="TKR95187.1"/>
    </source>
</evidence>
<dbReference type="SUPFAM" id="SSF55729">
    <property type="entry name" value="Acyl-CoA N-acyltransferases (Nat)"/>
    <property type="match status" value="1"/>
</dbReference>
<evidence type="ECO:0000256" key="4">
    <source>
        <dbReference type="ARBA" id="ARBA00023315"/>
    </source>
</evidence>
<evidence type="ECO:0000259" key="8">
    <source>
        <dbReference type="Pfam" id="PF04377"/>
    </source>
</evidence>
<dbReference type="AlphaFoldDB" id="A0A4U5PF75"/>
<protein>
    <recommendedName>
        <fullName evidence="5">Arginyl-tRNA--protein transferase 1</fullName>
        <shortName evidence="5">Arginyltransferase 1</shortName>
        <shortName evidence="5">R-transferase 1</shortName>
        <ecNumber evidence="5">2.3.2.8</ecNumber>
    </recommendedName>
    <alternativeName>
        <fullName evidence="5">Arginine-tRNA--protein transferase 1</fullName>
    </alternativeName>
</protein>
<dbReference type="InterPro" id="IPR007472">
    <property type="entry name" value="N-end_Aminoacyl_Trfase_C"/>
</dbReference>
<evidence type="ECO:0000256" key="5">
    <source>
        <dbReference type="PIRNR" id="PIRNR037207"/>
    </source>
</evidence>
<feature type="region of interest" description="Disordered" evidence="6">
    <location>
        <begin position="140"/>
        <end position="184"/>
    </location>
</feature>
<keyword evidence="2 5" id="KW-0808">Transferase</keyword>
<dbReference type="Proteomes" id="UP000298663">
    <property type="component" value="Unassembled WGS sequence"/>
</dbReference>
<organism evidence="9 10">
    <name type="scientific">Steinernema carpocapsae</name>
    <name type="common">Entomopathogenic nematode</name>
    <dbReference type="NCBI Taxonomy" id="34508"/>
    <lineage>
        <taxon>Eukaryota</taxon>
        <taxon>Metazoa</taxon>
        <taxon>Ecdysozoa</taxon>
        <taxon>Nematoda</taxon>
        <taxon>Chromadorea</taxon>
        <taxon>Rhabditida</taxon>
        <taxon>Tylenchina</taxon>
        <taxon>Panagrolaimomorpha</taxon>
        <taxon>Strongyloidoidea</taxon>
        <taxon>Steinernematidae</taxon>
        <taxon>Steinernema</taxon>
    </lineage>
</organism>
<dbReference type="InterPro" id="IPR007471">
    <property type="entry name" value="N-end_Aminoacyl_Trfase_N"/>
</dbReference>
<dbReference type="OrthoDB" id="74183at2759"/>
<dbReference type="PANTHER" id="PTHR21367">
    <property type="entry name" value="ARGININE-TRNA-PROTEIN TRANSFERASE 1"/>
    <property type="match status" value="1"/>
</dbReference>
<evidence type="ECO:0000256" key="1">
    <source>
        <dbReference type="ARBA" id="ARBA00009991"/>
    </source>
</evidence>
<dbReference type="EMBL" id="AZBU02000002">
    <property type="protein sequence ID" value="TKR95187.1"/>
    <property type="molecule type" value="Genomic_DNA"/>
</dbReference>
<keyword evidence="4 5" id="KW-0012">Acyltransferase</keyword>
<comment type="caution">
    <text evidence="9">The sequence shown here is derived from an EMBL/GenBank/DDBJ whole genome shotgun (WGS) entry which is preliminary data.</text>
</comment>
<dbReference type="InterPro" id="IPR016181">
    <property type="entry name" value="Acyl_CoA_acyltransferase"/>
</dbReference>
<name>A0A4U5PF75_STECR</name>
<comment type="function">
    <text evidence="5">Involved in the post-translational conjugation of arginine to the N-terminal aspartate or glutamate of a protein. This arginylation is required for degradation of the protein via the ubiquitin pathway.</text>
</comment>
<feature type="domain" description="N-end rule aminoacyl transferase C-terminal" evidence="8">
    <location>
        <begin position="255"/>
        <end position="391"/>
    </location>
</feature>
<evidence type="ECO:0000259" key="7">
    <source>
        <dbReference type="Pfam" id="PF04376"/>
    </source>
</evidence>
<dbReference type="Pfam" id="PF04377">
    <property type="entry name" value="ATE_C"/>
    <property type="match status" value="1"/>
</dbReference>
<dbReference type="Pfam" id="PF04376">
    <property type="entry name" value="ATE_N"/>
    <property type="match status" value="1"/>
</dbReference>
<accession>A0A4U5PF75</accession>
<dbReference type="InterPro" id="IPR030700">
    <property type="entry name" value="N-end_Aminoacyl_Trfase"/>
</dbReference>
<dbReference type="InterPro" id="IPR017137">
    <property type="entry name" value="Arg-tRNA-P_Trfase_1_euk"/>
</dbReference>
<keyword evidence="10" id="KW-1185">Reference proteome</keyword>
<feature type="region of interest" description="Disordered" evidence="6">
    <location>
        <begin position="22"/>
        <end position="66"/>
    </location>
</feature>
<comment type="catalytic activity">
    <reaction evidence="5">
        <text>an N-terminal L-alpha-aminoacyl-[protein] + L-arginyl-tRNA(Arg) = an N-terminal L-arginyl-L-aminoacyl-[protein] + tRNA(Arg) + H(+)</text>
        <dbReference type="Rhea" id="RHEA:10208"/>
        <dbReference type="Rhea" id="RHEA-COMP:9658"/>
        <dbReference type="Rhea" id="RHEA-COMP:9673"/>
        <dbReference type="Rhea" id="RHEA-COMP:10636"/>
        <dbReference type="Rhea" id="RHEA-COMP:10638"/>
        <dbReference type="ChEBI" id="CHEBI:15378"/>
        <dbReference type="ChEBI" id="CHEBI:78442"/>
        <dbReference type="ChEBI" id="CHEBI:78513"/>
        <dbReference type="ChEBI" id="CHEBI:78597"/>
        <dbReference type="ChEBI" id="CHEBI:83562"/>
        <dbReference type="EC" id="2.3.2.8"/>
    </reaction>
</comment>
<sequence length="488" mass="56556">MTSVSARTRSSRNSIVELFDSSTNTSSCGYCKGTKATDGRQKQNRGAQGDSSDLSESETSDQEPETSIALGVWGHQLTAGGYMGFINHGWRRSGRYLYKPIMARTCCPQYTIRLDVNKFRLSRTQKRVLRNMNQFLVDDKRPSMKINENGCPNAAGDAQEAKNRQEKPKDEPEKLESDYEKPTKKKEMRRKRCFEKLAARGVDIEQFKRDRAKKEEARQRTVASYILPHEESHKHRLEVRLVREGSSEFQDRYDEEVDLYLKYQMAVHNDLKASRRGFEGFLANSPLVYEAGDDGFPGYGSFHQLYLLDDKIVAVGVMDLLPLCLSSKYFFYDPDFAFLALGTYSALREIEFTQRMHIERPELQFYYMGYYLEECPKMKYKGRFRPSELMCDKTFKWMPLEKAIGMINANNNRFTQFFPDEERPGPPPLDDIRIICKDSTTMAQRLVSARMYKMMNPDDREFEVTLTDYLDLAGPVATQICIYRSHRS</sequence>
<feature type="compositionally biased region" description="Acidic residues" evidence="6">
    <location>
        <begin position="53"/>
        <end position="64"/>
    </location>
</feature>